<dbReference type="Proteomes" id="UP001501353">
    <property type="component" value="Unassembled WGS sequence"/>
</dbReference>
<keyword evidence="1" id="KW-0677">Repeat</keyword>
<keyword evidence="4" id="KW-0964">Secreted</keyword>
<feature type="repeat" description="ANK" evidence="3">
    <location>
        <begin position="88"/>
        <end position="121"/>
    </location>
</feature>
<dbReference type="Gene3D" id="1.20.1270.130">
    <property type="entry name" value="Shigella T3SS effector IpaH domain"/>
    <property type="match status" value="1"/>
</dbReference>
<feature type="region of interest" description="Disordered" evidence="5">
    <location>
        <begin position="307"/>
        <end position="346"/>
    </location>
</feature>
<keyword evidence="4" id="KW-0832">Ubl conjugation</keyword>
<keyword evidence="2 3" id="KW-0040">ANK repeat</keyword>
<evidence type="ECO:0000313" key="8">
    <source>
        <dbReference type="Proteomes" id="UP001501353"/>
    </source>
</evidence>
<keyword evidence="4" id="KW-0833">Ubl conjugation pathway</keyword>
<dbReference type="InterPro" id="IPR050776">
    <property type="entry name" value="Ank_Repeat/CDKN_Inhibitor"/>
</dbReference>
<dbReference type="Pfam" id="PF12796">
    <property type="entry name" value="Ank_2"/>
    <property type="match status" value="1"/>
</dbReference>
<dbReference type="SMART" id="SM00248">
    <property type="entry name" value="ANK"/>
    <property type="match status" value="6"/>
</dbReference>
<feature type="repeat" description="ANK" evidence="3">
    <location>
        <begin position="155"/>
        <end position="188"/>
    </location>
</feature>
<evidence type="ECO:0000256" key="2">
    <source>
        <dbReference type="ARBA" id="ARBA00023043"/>
    </source>
</evidence>
<feature type="active site" description="Glycyl thioester intermediate" evidence="4">
    <location>
        <position position="451"/>
    </location>
</feature>
<evidence type="ECO:0000256" key="5">
    <source>
        <dbReference type="SAM" id="MobiDB-lite"/>
    </source>
</evidence>
<dbReference type="PROSITE" id="PS52053">
    <property type="entry name" value="NEL"/>
    <property type="match status" value="1"/>
</dbReference>
<dbReference type="InterPro" id="IPR002110">
    <property type="entry name" value="Ankyrin_rpt"/>
</dbReference>
<feature type="repeat" description="ANK" evidence="3">
    <location>
        <begin position="54"/>
        <end position="87"/>
    </location>
</feature>
<protein>
    <recommendedName>
        <fullName evidence="6">NEL domain-containing protein</fullName>
    </recommendedName>
</protein>
<proteinExistence type="inferred from homology"/>
<dbReference type="Gene3D" id="1.20.58.360">
    <property type="entry name" value="Shigella T3SS effector IpaH defines"/>
    <property type="match status" value="1"/>
</dbReference>
<dbReference type="PANTHER" id="PTHR24201">
    <property type="entry name" value="ANK_REP_REGION DOMAIN-CONTAINING PROTEIN"/>
    <property type="match status" value="1"/>
</dbReference>
<dbReference type="Pfam" id="PF00023">
    <property type="entry name" value="Ank"/>
    <property type="match status" value="2"/>
</dbReference>
<comment type="PTM">
    <text evidence="4">Ubiquitinated in the presence of host E1 ubiquitin-activating enzyme, E2 ubiquitin-conjugating enzyme and ubiquitin.</text>
</comment>
<keyword evidence="8" id="KW-1185">Reference proteome</keyword>
<organism evidence="7 8">
    <name type="scientific">Actimicrobium antarcticum</name>
    <dbReference type="NCBI Taxonomy" id="1051899"/>
    <lineage>
        <taxon>Bacteria</taxon>
        <taxon>Pseudomonadati</taxon>
        <taxon>Pseudomonadota</taxon>
        <taxon>Betaproteobacteria</taxon>
        <taxon>Burkholderiales</taxon>
        <taxon>Oxalobacteraceae</taxon>
        <taxon>Actimicrobium</taxon>
    </lineage>
</organism>
<evidence type="ECO:0000256" key="1">
    <source>
        <dbReference type="ARBA" id="ARBA00022737"/>
    </source>
</evidence>
<evidence type="ECO:0000259" key="6">
    <source>
        <dbReference type="PROSITE" id="PS52053"/>
    </source>
</evidence>
<feature type="domain" description="NEL" evidence="6">
    <location>
        <begin position="361"/>
        <end position="653"/>
    </location>
</feature>
<dbReference type="EMBL" id="BAAAZE010000008">
    <property type="protein sequence ID" value="GAA4023800.1"/>
    <property type="molecule type" value="Genomic_DNA"/>
</dbReference>
<dbReference type="Pfam" id="PF14496">
    <property type="entry name" value="NEL"/>
    <property type="match status" value="1"/>
</dbReference>
<sequence length="653" mass="71641">MQQNLAGVSALLDNGVAVNAFNTNTTRAISNYAATPETAAATMNHPHWSWSHADQATPLHLAVAFAADPELMRTLIRRGANVNARPGNGITALHWAAAFSDSPMVINTLIECGAAINAESHRQETPLQLASMSQYPLVSMALIAAGANLEARNENQMTALHYAAATSSEPAMLRTLIELGSDLEARAEAQMTPLHLAAASSNEPAMLRTLIALGSDLNSIDDNGRTPLDCAREREEPDIFVNLLLQAGAASGAVLRAAQATQVALAIDLDADFAFALQLHENDLAQIQRNNYAGTSREVADDIDNAQQTSTTQAGPNTSSSGVPVASTTARLSPSESSPTSNVNARRQQLASQLPLFLSDSLVRRVEIWYGSENQTQVPERASDWYATRNDEHATEFGEFLAALSETAEFRQPALQPALQQRMQRLLDAMQTYPELRTQCFALAHDSTSSCGDRVTLALNTMEMARINHHAELGMYTTNDLIELRTGMFRLDVLAQVAREKIAALQAASGGRDVEEIEVVLGFQTLLASHFKLPAVAQAMRYRYSSGITDADLENAKEKVTTREGRDEYIQFIATWKPWQQNLERTRPEVFDALRHQVETEREPLAVQPAFTSEHDYMAMCSELERMQTARQVIAVNRLTRQLVVQYRDQQSA</sequence>
<reference evidence="8" key="1">
    <citation type="journal article" date="2019" name="Int. J. Syst. Evol. Microbiol.">
        <title>The Global Catalogue of Microorganisms (GCM) 10K type strain sequencing project: providing services to taxonomists for standard genome sequencing and annotation.</title>
        <authorList>
            <consortium name="The Broad Institute Genomics Platform"/>
            <consortium name="The Broad Institute Genome Sequencing Center for Infectious Disease"/>
            <person name="Wu L."/>
            <person name="Ma J."/>
        </authorList>
    </citation>
    <scope>NUCLEOTIDE SEQUENCE [LARGE SCALE GENOMIC DNA]</scope>
    <source>
        <strain evidence="8">JCM 16673</strain>
    </source>
</reference>
<dbReference type="PROSITE" id="PS50088">
    <property type="entry name" value="ANK_REPEAT"/>
    <property type="match status" value="6"/>
</dbReference>
<keyword evidence="4" id="KW-1035">Host cytoplasm</keyword>
<dbReference type="InterPro" id="IPR036770">
    <property type="entry name" value="Ankyrin_rpt-contain_sf"/>
</dbReference>
<feature type="repeat" description="ANK" evidence="3">
    <location>
        <begin position="223"/>
        <end position="249"/>
    </location>
</feature>
<comment type="similarity">
    <text evidence="4">Belongs to the LRR-containing bacterial E3 ligase family.</text>
</comment>
<feature type="repeat" description="ANK" evidence="3">
    <location>
        <begin position="189"/>
        <end position="222"/>
    </location>
</feature>
<comment type="caution">
    <text evidence="7">The sequence shown here is derived from an EMBL/GenBank/DDBJ whole genome shotgun (WGS) entry which is preliminary data.</text>
</comment>
<evidence type="ECO:0000256" key="3">
    <source>
        <dbReference type="PROSITE-ProRule" id="PRU00023"/>
    </source>
</evidence>
<name>A0ABP7TBE3_9BURK</name>
<dbReference type="SUPFAM" id="SSF48403">
    <property type="entry name" value="Ankyrin repeat"/>
    <property type="match status" value="1"/>
</dbReference>
<feature type="repeat" description="ANK" evidence="3">
    <location>
        <begin position="122"/>
        <end position="154"/>
    </location>
</feature>
<dbReference type="PANTHER" id="PTHR24201:SF16">
    <property type="entry name" value="ANKYRIN-1-LIKE-RELATED"/>
    <property type="match status" value="1"/>
</dbReference>
<dbReference type="InterPro" id="IPR029487">
    <property type="entry name" value="NEL_dom"/>
</dbReference>
<dbReference type="PROSITE" id="PS50297">
    <property type="entry name" value="ANK_REP_REGION"/>
    <property type="match status" value="4"/>
</dbReference>
<accession>A0ABP7TBE3</accession>
<evidence type="ECO:0000256" key="4">
    <source>
        <dbReference type="PROSITE-ProRule" id="PRU01398"/>
    </source>
</evidence>
<keyword evidence="4" id="KW-0808">Transferase</keyword>
<dbReference type="Gene3D" id="1.25.40.20">
    <property type="entry name" value="Ankyrin repeat-containing domain"/>
    <property type="match status" value="2"/>
</dbReference>
<gene>
    <name evidence="7" type="ORF">GCM10022212_21600</name>
</gene>
<evidence type="ECO:0000313" key="7">
    <source>
        <dbReference type="EMBL" id="GAA4023800.1"/>
    </source>
</evidence>